<dbReference type="InterPro" id="IPR029063">
    <property type="entry name" value="SAM-dependent_MTases_sf"/>
</dbReference>
<protein>
    <submittedName>
        <fullName evidence="2">Class I SAM-dependent methyltransferase</fullName>
    </submittedName>
</protein>
<proteinExistence type="predicted"/>
<dbReference type="InParanoid" id="A0A5C7F1R8"/>
<dbReference type="RefSeq" id="WP_147798313.1">
    <property type="nucleotide sequence ID" value="NZ_VPFL01000001.1"/>
</dbReference>
<dbReference type="InterPro" id="IPR013216">
    <property type="entry name" value="Methyltransf_11"/>
</dbReference>
<sequence>MTLPRWLSRYFGLPADDGSVSGQEGADSLFRRDGDERLLLHIGCGQADIRSLPSGFQSGWREIRVDLDPAARPHLLASFADLTLVPDGSVDAVFSSHTIEHLYWFEVPQALAECRRVLRPDGMLVTTCPDLQAAAEMIAADRIDEVAYISPAGPVTPFDIVFSYRPFVERAPQTMSHKCGFTVRTLSTAMREAGFPAVFAFRRPAHFDLWCLARPIPTPPEELERLAAAYLAPRA</sequence>
<dbReference type="Pfam" id="PF08241">
    <property type="entry name" value="Methyltransf_11"/>
    <property type="match status" value="1"/>
</dbReference>
<name>A0A5C7F1R8_9PROT</name>
<evidence type="ECO:0000313" key="3">
    <source>
        <dbReference type="Proteomes" id="UP000321201"/>
    </source>
</evidence>
<keyword evidence="3" id="KW-1185">Reference proteome</keyword>
<dbReference type="EMBL" id="VPFL01000001">
    <property type="protein sequence ID" value="TXF13728.1"/>
    <property type="molecule type" value="Genomic_DNA"/>
</dbReference>
<keyword evidence="2" id="KW-0489">Methyltransferase</keyword>
<feature type="domain" description="Methyltransferase type 11" evidence="1">
    <location>
        <begin position="40"/>
        <end position="125"/>
    </location>
</feature>
<accession>A0A5C7F1R8</accession>
<dbReference type="Proteomes" id="UP000321201">
    <property type="component" value="Unassembled WGS sequence"/>
</dbReference>
<dbReference type="AlphaFoldDB" id="A0A5C7F1R8"/>
<evidence type="ECO:0000313" key="2">
    <source>
        <dbReference type="EMBL" id="TXF13728.1"/>
    </source>
</evidence>
<dbReference type="CDD" id="cd02440">
    <property type="entry name" value="AdoMet_MTases"/>
    <property type="match status" value="1"/>
</dbReference>
<dbReference type="Gene3D" id="3.40.50.150">
    <property type="entry name" value="Vaccinia Virus protein VP39"/>
    <property type="match status" value="1"/>
</dbReference>
<dbReference type="GO" id="GO:0032259">
    <property type="term" value="P:methylation"/>
    <property type="evidence" value="ECO:0007669"/>
    <property type="project" value="UniProtKB-KW"/>
</dbReference>
<keyword evidence="2" id="KW-0808">Transferase</keyword>
<comment type="caution">
    <text evidence="2">The sequence shown here is derived from an EMBL/GenBank/DDBJ whole genome shotgun (WGS) entry which is preliminary data.</text>
</comment>
<dbReference type="OrthoDB" id="9796760at2"/>
<dbReference type="GO" id="GO:0008757">
    <property type="term" value="F:S-adenosylmethionine-dependent methyltransferase activity"/>
    <property type="evidence" value="ECO:0007669"/>
    <property type="project" value="InterPro"/>
</dbReference>
<evidence type="ECO:0000259" key="1">
    <source>
        <dbReference type="Pfam" id="PF08241"/>
    </source>
</evidence>
<reference evidence="2 3" key="1">
    <citation type="submission" date="2019-08" db="EMBL/GenBank/DDBJ databases">
        <title>Pelomicrobium methylotrophicum gen. nov., sp. nov. a moderately thermophilic, facultatively anaerobic, lithoautotrophic and methylotrophic bacterium isolated from a terrestrial mud volcano.</title>
        <authorList>
            <person name="Slobodkina G.B."/>
            <person name="Merkel A.Y."/>
            <person name="Slobodkin A.I."/>
        </authorList>
    </citation>
    <scope>NUCLEOTIDE SEQUENCE [LARGE SCALE GENOMIC DNA]</scope>
    <source>
        <strain evidence="2 3">SM250</strain>
    </source>
</reference>
<organism evidence="2 3">
    <name type="scientific">Pelomicrobium methylotrophicum</name>
    <dbReference type="NCBI Taxonomy" id="2602750"/>
    <lineage>
        <taxon>Bacteria</taxon>
        <taxon>Pseudomonadati</taxon>
        <taxon>Pseudomonadota</taxon>
        <taxon>Hydrogenophilia</taxon>
        <taxon>Hydrogenophilia incertae sedis</taxon>
        <taxon>Pelomicrobium</taxon>
    </lineage>
</organism>
<dbReference type="SUPFAM" id="SSF53335">
    <property type="entry name" value="S-adenosyl-L-methionine-dependent methyltransferases"/>
    <property type="match status" value="1"/>
</dbReference>
<gene>
    <name evidence="2" type="ORF">FR698_01065</name>
</gene>